<sequence>MGRSDGRYFDFVAGGVANVVARHHYDVATVATAVTHSAVRTFASPQQPLFGADYPLLPIDATDNALKNMGLSTDELKILSHRNPLRLFRASPATDTGCGVRIAAKRPTTSETGRRSSQRLVVGTDFRC</sequence>
<evidence type="ECO:0008006" key="3">
    <source>
        <dbReference type="Google" id="ProtNLM"/>
    </source>
</evidence>
<evidence type="ECO:0000313" key="1">
    <source>
        <dbReference type="EMBL" id="BCI51387.1"/>
    </source>
</evidence>
<evidence type="ECO:0000313" key="2">
    <source>
        <dbReference type="Proteomes" id="UP000515734"/>
    </source>
</evidence>
<dbReference type="AlphaFoldDB" id="A0A6S6P218"/>
<reference evidence="1 2" key="1">
    <citation type="submission" date="2020-07" db="EMBL/GenBank/DDBJ databases">
        <title>Complete genome sequence of Mycolicibacterium litorale like strain isolated from cardiac implantable electronic device infection.</title>
        <authorList>
            <person name="Fukano H."/>
            <person name="Miyama H."/>
            <person name="Hoshino Y."/>
        </authorList>
    </citation>
    <scope>NUCLEOTIDE SEQUENCE [LARGE SCALE GENOMIC DNA]</scope>
    <source>
        <strain evidence="1 2">NIIDNTM18</strain>
    </source>
</reference>
<dbReference type="EMBL" id="AP023287">
    <property type="protein sequence ID" value="BCI51387.1"/>
    <property type="molecule type" value="Genomic_DNA"/>
</dbReference>
<dbReference type="SUPFAM" id="SSF51556">
    <property type="entry name" value="Metallo-dependent hydrolases"/>
    <property type="match status" value="1"/>
</dbReference>
<dbReference type="Proteomes" id="UP000515734">
    <property type="component" value="Chromosome"/>
</dbReference>
<dbReference type="InterPro" id="IPR032466">
    <property type="entry name" value="Metal_Hydrolase"/>
</dbReference>
<proteinExistence type="predicted"/>
<accession>A0A6S6P218</accession>
<protein>
    <recommendedName>
        <fullName evidence="3">Amidohydrolase-related domain-containing protein</fullName>
    </recommendedName>
</protein>
<name>A0A6S6P218_9MYCO</name>
<organism evidence="1 2">
    <name type="scientific">Mycolicibacterium litorale</name>
    <dbReference type="NCBI Taxonomy" id="758802"/>
    <lineage>
        <taxon>Bacteria</taxon>
        <taxon>Bacillati</taxon>
        <taxon>Actinomycetota</taxon>
        <taxon>Actinomycetes</taxon>
        <taxon>Mycobacteriales</taxon>
        <taxon>Mycobacteriaceae</taxon>
        <taxon>Mycolicibacterium</taxon>
    </lineage>
</organism>
<gene>
    <name evidence="1" type="ORF">NIIDNTM18_06650</name>
</gene>
<dbReference type="Gene3D" id="3.20.20.140">
    <property type="entry name" value="Metal-dependent hydrolases"/>
    <property type="match status" value="1"/>
</dbReference>